<evidence type="ECO:0000313" key="2">
    <source>
        <dbReference type="EMBL" id="JAH22044.1"/>
    </source>
</evidence>
<organism evidence="2">
    <name type="scientific">Anguilla anguilla</name>
    <name type="common">European freshwater eel</name>
    <name type="synonym">Muraena anguilla</name>
    <dbReference type="NCBI Taxonomy" id="7936"/>
    <lineage>
        <taxon>Eukaryota</taxon>
        <taxon>Metazoa</taxon>
        <taxon>Chordata</taxon>
        <taxon>Craniata</taxon>
        <taxon>Vertebrata</taxon>
        <taxon>Euteleostomi</taxon>
        <taxon>Actinopterygii</taxon>
        <taxon>Neopterygii</taxon>
        <taxon>Teleostei</taxon>
        <taxon>Anguilliformes</taxon>
        <taxon>Anguillidae</taxon>
        <taxon>Anguilla</taxon>
    </lineage>
</organism>
<name>A0A0E9QYW4_ANGAN</name>
<protein>
    <submittedName>
        <fullName evidence="2">Uncharacterized protein</fullName>
    </submittedName>
</protein>
<accession>A0A0E9QYW4</accession>
<evidence type="ECO:0000256" key="1">
    <source>
        <dbReference type="SAM" id="MobiDB-lite"/>
    </source>
</evidence>
<reference evidence="2" key="2">
    <citation type="journal article" date="2015" name="Fish Shellfish Immunol.">
        <title>Early steps in the European eel (Anguilla anguilla)-Vibrio vulnificus interaction in the gills: Role of the RtxA13 toxin.</title>
        <authorList>
            <person name="Callol A."/>
            <person name="Pajuelo D."/>
            <person name="Ebbesson L."/>
            <person name="Teles M."/>
            <person name="MacKenzie S."/>
            <person name="Amaro C."/>
        </authorList>
    </citation>
    <scope>NUCLEOTIDE SEQUENCE</scope>
</reference>
<dbReference type="EMBL" id="GBXM01086533">
    <property type="protein sequence ID" value="JAH22044.1"/>
    <property type="molecule type" value="Transcribed_RNA"/>
</dbReference>
<reference evidence="2" key="1">
    <citation type="submission" date="2014-11" db="EMBL/GenBank/DDBJ databases">
        <authorList>
            <person name="Amaro Gonzalez C."/>
        </authorList>
    </citation>
    <scope>NUCLEOTIDE SEQUENCE</scope>
</reference>
<sequence length="33" mass="3783">MGRSMKKDTICSWKRKERTTKNGSAAIKNCDHT</sequence>
<dbReference type="AlphaFoldDB" id="A0A0E9QYW4"/>
<proteinExistence type="predicted"/>
<feature type="region of interest" description="Disordered" evidence="1">
    <location>
        <begin position="1"/>
        <end position="33"/>
    </location>
</feature>